<dbReference type="PANTHER" id="PTHR43418">
    <property type="entry name" value="MULTIFUNCTIONAL TRYPTOPHAN BIOSYNTHESIS PROTEIN-RELATED"/>
    <property type="match status" value="1"/>
</dbReference>
<dbReference type="GO" id="GO:0000162">
    <property type="term" value="P:L-tryptophan biosynthetic process"/>
    <property type="evidence" value="ECO:0007669"/>
    <property type="project" value="TreeGrafter"/>
</dbReference>
<keyword evidence="3" id="KW-0808">Transferase</keyword>
<dbReference type="Pfam" id="PF00117">
    <property type="entry name" value="GATase"/>
    <property type="match status" value="1"/>
</dbReference>
<organism evidence="3 4">
    <name type="scientific">Fusobacterium periodonticum ATCC 33693</name>
    <dbReference type="NCBI Taxonomy" id="546275"/>
    <lineage>
        <taxon>Bacteria</taxon>
        <taxon>Fusobacteriati</taxon>
        <taxon>Fusobacteriota</taxon>
        <taxon>Fusobacteriia</taxon>
        <taxon>Fusobacteriales</taxon>
        <taxon>Fusobacteriaceae</taxon>
        <taxon>Fusobacterium</taxon>
    </lineage>
</organism>
<dbReference type="EMBL" id="ACJY01000025">
    <property type="protein sequence ID" value="EFE87809.1"/>
    <property type="molecule type" value="Genomic_DNA"/>
</dbReference>
<dbReference type="HOGENOM" id="CLU_014340_1_2_0"/>
<dbReference type="SUPFAM" id="SSF52317">
    <property type="entry name" value="Class I glutamine amidotransferase-like"/>
    <property type="match status" value="1"/>
</dbReference>
<dbReference type="AlphaFoldDB" id="D4CS97"/>
<name>D4CS97_9FUSO</name>
<comment type="caution">
    <text evidence="3">The sequence shown here is derived from an EMBL/GenBank/DDBJ whole genome shotgun (WGS) entry which is preliminary data.</text>
</comment>
<dbReference type="NCBIfam" id="TIGR00566">
    <property type="entry name" value="trpG_papA"/>
    <property type="match status" value="1"/>
</dbReference>
<keyword evidence="1 3" id="KW-0315">Glutamine amidotransferase</keyword>
<dbReference type="PANTHER" id="PTHR43418:SF4">
    <property type="entry name" value="MULTIFUNCTIONAL TRYPTOPHAN BIOSYNTHESIS PROTEIN"/>
    <property type="match status" value="1"/>
</dbReference>
<dbReference type="STRING" id="546275.FUSPEROL_00255"/>
<dbReference type="eggNOG" id="COG0512">
    <property type="taxonomic scope" value="Bacteria"/>
</dbReference>
<dbReference type="RefSeq" id="WP_005970853.1">
    <property type="nucleotide sequence ID" value="NZ_GG665892.1"/>
</dbReference>
<dbReference type="PRINTS" id="PR00096">
    <property type="entry name" value="GATASE"/>
</dbReference>
<dbReference type="GeneID" id="78418574"/>
<dbReference type="InterPro" id="IPR050472">
    <property type="entry name" value="Anth_synth/Amidotransfase"/>
</dbReference>
<dbReference type="PRINTS" id="PR00097">
    <property type="entry name" value="ANTSNTHASEII"/>
</dbReference>
<reference evidence="3 4" key="1">
    <citation type="submission" date="2010-02" db="EMBL/GenBank/DDBJ databases">
        <authorList>
            <person name="Weinstock G."/>
            <person name="Sodergren E."/>
            <person name="Clifton S."/>
            <person name="Fulton L."/>
            <person name="Fulton B."/>
            <person name="Courtney L."/>
            <person name="Fronick C."/>
            <person name="Harrison M."/>
            <person name="Strong C."/>
            <person name="Farmer C."/>
            <person name="Delahaunty K."/>
            <person name="Markovic C."/>
            <person name="Hall O."/>
            <person name="Minx P."/>
            <person name="Tomlinson C."/>
            <person name="Mitreva M."/>
            <person name="Nelson J."/>
            <person name="Hou S."/>
            <person name="Wollam A."/>
            <person name="Pepin K.H."/>
            <person name="Johnson M."/>
            <person name="Bhonagiri V."/>
            <person name="Zhang X."/>
            <person name="Suruliraj S."/>
            <person name="Warren W."/>
            <person name="Chinwalla A."/>
            <person name="Mardis E.R."/>
            <person name="Wilson R.K."/>
        </authorList>
    </citation>
    <scope>NUCLEOTIDE SEQUENCE [LARGE SCALE GENOMIC DNA]</scope>
    <source>
        <strain evidence="3 4">ATCC 33693</strain>
    </source>
</reference>
<dbReference type="MEROPS" id="C26.959"/>
<dbReference type="Gene3D" id="3.40.50.880">
    <property type="match status" value="1"/>
</dbReference>
<dbReference type="PROSITE" id="PS51273">
    <property type="entry name" value="GATASE_TYPE_1"/>
    <property type="match status" value="1"/>
</dbReference>
<dbReference type="InterPro" id="IPR006221">
    <property type="entry name" value="TrpG/PapA_dom"/>
</dbReference>
<dbReference type="OrthoDB" id="9806430at2"/>
<evidence type="ECO:0000256" key="1">
    <source>
        <dbReference type="ARBA" id="ARBA00022962"/>
    </source>
</evidence>
<dbReference type="Proteomes" id="UP000003748">
    <property type="component" value="Unassembled WGS sequence"/>
</dbReference>
<dbReference type="GO" id="GO:0004049">
    <property type="term" value="F:anthranilate synthase activity"/>
    <property type="evidence" value="ECO:0007669"/>
    <property type="project" value="TreeGrafter"/>
</dbReference>
<gene>
    <name evidence="3" type="ORF">FUSPEROL_00255</name>
</gene>
<evidence type="ECO:0000313" key="4">
    <source>
        <dbReference type="Proteomes" id="UP000003748"/>
    </source>
</evidence>
<dbReference type="GO" id="GO:0016740">
    <property type="term" value="F:transferase activity"/>
    <property type="evidence" value="ECO:0007669"/>
    <property type="project" value="UniProtKB-KW"/>
</dbReference>
<accession>D4CS97</accession>
<dbReference type="FunFam" id="3.40.50.880:FF:000003">
    <property type="entry name" value="Anthranilate synthase component II"/>
    <property type="match status" value="1"/>
</dbReference>
<dbReference type="GO" id="GO:0005829">
    <property type="term" value="C:cytosol"/>
    <property type="evidence" value="ECO:0007669"/>
    <property type="project" value="TreeGrafter"/>
</dbReference>
<dbReference type="CDD" id="cd01743">
    <property type="entry name" value="GATase1_Anthranilate_Synthase"/>
    <property type="match status" value="1"/>
</dbReference>
<proteinExistence type="predicted"/>
<evidence type="ECO:0000259" key="2">
    <source>
        <dbReference type="Pfam" id="PF00117"/>
    </source>
</evidence>
<dbReference type="InterPro" id="IPR029062">
    <property type="entry name" value="Class_I_gatase-like"/>
</dbReference>
<dbReference type="InterPro" id="IPR017926">
    <property type="entry name" value="GATASE"/>
</dbReference>
<sequence length="203" mass="23486">MFLMIDNYDSFVYNLVSYFLEENIEMEIIRNDLVDLKHIEDLIKQDKLEGIIISPGPKSPKDCGLCNEIVKNFYKQVPIFGVCLGHQIIGYTFGAEVKKGKSPVHGKVHKIKTSSSNIFKDLPKELNVTRYHSLVVEKEHLLEEFNVDAETEDGVLMALSHKKYPLYSVQFHPEAVLTEYGHEMLRNFLELAREWRVKNANRT</sequence>
<feature type="domain" description="Glutamine amidotransferase" evidence="2">
    <location>
        <begin position="3"/>
        <end position="189"/>
    </location>
</feature>
<protein>
    <submittedName>
        <fullName evidence="3">Glutamine amidotransferase, class I</fullName>
    </submittedName>
</protein>
<dbReference type="PRINTS" id="PR00099">
    <property type="entry name" value="CPSGATASE"/>
</dbReference>
<evidence type="ECO:0000313" key="3">
    <source>
        <dbReference type="EMBL" id="EFE87809.1"/>
    </source>
</evidence>